<dbReference type="Gene3D" id="3.90.228.10">
    <property type="match status" value="1"/>
</dbReference>
<dbReference type="AlphaFoldDB" id="A0AAV8ZU87"/>
<dbReference type="EMBL" id="JANEYF010000182">
    <property type="protein sequence ID" value="KAJ8971616.1"/>
    <property type="molecule type" value="Genomic_DNA"/>
</dbReference>
<sequence length="120" mass="13879">MYMEVSQQENYFMELKNLISIQYARKILNWRLAGTCVGHKFGQGISFSPESTYSCHYPRNYPFTQRVMFVADVLVGSTCTGNQFMKIPTGSCDTSTKPDGKVIVKYEDNDFYPKYVIYYS</sequence>
<evidence type="ECO:0000313" key="2">
    <source>
        <dbReference type="Proteomes" id="UP001162156"/>
    </source>
</evidence>
<dbReference type="SUPFAM" id="SSF56399">
    <property type="entry name" value="ADP-ribosylation"/>
    <property type="match status" value="1"/>
</dbReference>
<evidence type="ECO:0008006" key="3">
    <source>
        <dbReference type="Google" id="ProtNLM"/>
    </source>
</evidence>
<dbReference type="PANTHER" id="PTHR45740:SF2">
    <property type="entry name" value="POLY [ADP-RIBOSE] POLYMERASE"/>
    <property type="match status" value="1"/>
</dbReference>
<accession>A0AAV8ZU87</accession>
<dbReference type="PANTHER" id="PTHR45740">
    <property type="entry name" value="POLY [ADP-RIBOSE] POLYMERASE"/>
    <property type="match status" value="1"/>
</dbReference>
<dbReference type="Proteomes" id="UP001162156">
    <property type="component" value="Unassembled WGS sequence"/>
</dbReference>
<dbReference type="GO" id="GO:0003950">
    <property type="term" value="F:NAD+ poly-ADP-ribosyltransferase activity"/>
    <property type="evidence" value="ECO:0007669"/>
    <property type="project" value="TreeGrafter"/>
</dbReference>
<comment type="caution">
    <text evidence="1">The sequence shown here is derived from an EMBL/GenBank/DDBJ whole genome shotgun (WGS) entry which is preliminary data.</text>
</comment>
<dbReference type="InterPro" id="IPR051712">
    <property type="entry name" value="ARTD-AVP"/>
</dbReference>
<evidence type="ECO:0000313" key="1">
    <source>
        <dbReference type="EMBL" id="KAJ8971616.1"/>
    </source>
</evidence>
<proteinExistence type="predicted"/>
<gene>
    <name evidence="1" type="ORF">NQ314_000612</name>
</gene>
<keyword evidence="2" id="KW-1185">Reference proteome</keyword>
<organism evidence="1 2">
    <name type="scientific">Rhamnusium bicolor</name>
    <dbReference type="NCBI Taxonomy" id="1586634"/>
    <lineage>
        <taxon>Eukaryota</taxon>
        <taxon>Metazoa</taxon>
        <taxon>Ecdysozoa</taxon>
        <taxon>Arthropoda</taxon>
        <taxon>Hexapoda</taxon>
        <taxon>Insecta</taxon>
        <taxon>Pterygota</taxon>
        <taxon>Neoptera</taxon>
        <taxon>Endopterygota</taxon>
        <taxon>Coleoptera</taxon>
        <taxon>Polyphaga</taxon>
        <taxon>Cucujiformia</taxon>
        <taxon>Chrysomeloidea</taxon>
        <taxon>Cerambycidae</taxon>
        <taxon>Lepturinae</taxon>
        <taxon>Rhagiini</taxon>
        <taxon>Rhamnusium</taxon>
    </lineage>
</organism>
<dbReference type="GO" id="GO:1990404">
    <property type="term" value="F:NAD+-protein mono-ADP-ribosyltransferase activity"/>
    <property type="evidence" value="ECO:0007669"/>
    <property type="project" value="TreeGrafter"/>
</dbReference>
<name>A0AAV8ZU87_9CUCU</name>
<protein>
    <recommendedName>
        <fullName evidence="3">PARP</fullName>
    </recommendedName>
</protein>
<dbReference type="GO" id="GO:0005634">
    <property type="term" value="C:nucleus"/>
    <property type="evidence" value="ECO:0007669"/>
    <property type="project" value="TreeGrafter"/>
</dbReference>
<reference evidence="1" key="1">
    <citation type="journal article" date="2023" name="Insect Mol. Biol.">
        <title>Genome sequencing provides insights into the evolution of gene families encoding plant cell wall-degrading enzymes in longhorned beetles.</title>
        <authorList>
            <person name="Shin N.R."/>
            <person name="Okamura Y."/>
            <person name="Kirsch R."/>
            <person name="Pauchet Y."/>
        </authorList>
    </citation>
    <scope>NUCLEOTIDE SEQUENCE</scope>
    <source>
        <strain evidence="1">RBIC_L_NR</strain>
    </source>
</reference>